<keyword evidence="5 9" id="KW-1133">Transmembrane helix</keyword>
<evidence type="ECO:0000313" key="11">
    <source>
        <dbReference type="Proteomes" id="UP000085678"/>
    </source>
</evidence>
<comment type="similarity">
    <text evidence="7">Belongs to the type 2 lipid phosphate phosphatase family.</text>
</comment>
<evidence type="ECO:0000256" key="1">
    <source>
        <dbReference type="ARBA" id="ARBA00004477"/>
    </source>
</evidence>
<evidence type="ECO:0000256" key="7">
    <source>
        <dbReference type="ARBA" id="ARBA00038324"/>
    </source>
</evidence>
<reference evidence="12" key="1">
    <citation type="submission" date="2025-08" db="UniProtKB">
        <authorList>
            <consortium name="RefSeq"/>
        </authorList>
    </citation>
    <scope>IDENTIFICATION</scope>
    <source>
        <tissue evidence="12">Gonads</tissue>
    </source>
</reference>
<evidence type="ECO:0000256" key="6">
    <source>
        <dbReference type="ARBA" id="ARBA00023136"/>
    </source>
</evidence>
<feature type="region of interest" description="Disordered" evidence="8">
    <location>
        <begin position="67"/>
        <end position="106"/>
    </location>
</feature>
<organism evidence="11 12">
    <name type="scientific">Lingula anatina</name>
    <name type="common">Brachiopod</name>
    <name type="synonym">Lingula unguis</name>
    <dbReference type="NCBI Taxonomy" id="7574"/>
    <lineage>
        <taxon>Eukaryota</taxon>
        <taxon>Metazoa</taxon>
        <taxon>Spiralia</taxon>
        <taxon>Lophotrochozoa</taxon>
        <taxon>Brachiopoda</taxon>
        <taxon>Linguliformea</taxon>
        <taxon>Lingulata</taxon>
        <taxon>Lingulida</taxon>
        <taxon>Linguloidea</taxon>
        <taxon>Lingulidae</taxon>
        <taxon>Lingula</taxon>
    </lineage>
</organism>
<sequence>MEKVKSIIEYLMDPQLVADFQRLCGVVSKEGYGQNGDVHRTKNDNNNLQRNGYAYNLRNRRVPRSPKVQAIEKVEDDNEEMSSSESEEGVTEMEEEEEEGGSQVNNRVHSHERELTHYTYPFYLGLVLAILWCGTVCLSRVYMGMHTLLDLLAGVVFALVILAVMWPLLDIIDEFQVYHPYGPLIMGVVLLLMCVFYPTLDKWSTARGDTTLILGVLAGVAMGSWLNIQQGNYHNEAGAPPYMVKTPDHIWFAKMSCRMVLGLVILFSTRVIMKALTYHLLCHILGYDKKDHMQNKQKLIVELPYKYITYYVIAFNVVYTAPFIFRYLDIEKETYFTEV</sequence>
<comment type="subcellular location">
    <subcellularLocation>
        <location evidence="1">Endoplasmic reticulum membrane</location>
        <topology evidence="1">Multi-pass membrane protein</topology>
    </subcellularLocation>
</comment>
<feature type="domain" description="Phosphatidic acid phosphatase type 2/haloperoxidase" evidence="10">
    <location>
        <begin position="123"/>
        <end position="168"/>
    </location>
</feature>
<dbReference type="PANTHER" id="PTHR14969">
    <property type="entry name" value="SPHINGOSINE-1-PHOSPHATE PHOSPHOHYDROLASE"/>
    <property type="match status" value="1"/>
</dbReference>
<gene>
    <name evidence="12" type="primary">LOC106165271</name>
</gene>
<keyword evidence="11" id="KW-1185">Reference proteome</keyword>
<dbReference type="InterPro" id="IPR000326">
    <property type="entry name" value="PAP2/HPO"/>
</dbReference>
<feature type="transmembrane region" description="Helical" evidence="9">
    <location>
        <begin position="148"/>
        <end position="169"/>
    </location>
</feature>
<feature type="region of interest" description="Disordered" evidence="8">
    <location>
        <begin position="31"/>
        <end position="50"/>
    </location>
</feature>
<keyword evidence="6 9" id="KW-0472">Membrane</keyword>
<accession>A0A1S3ILD5</accession>
<evidence type="ECO:0000256" key="3">
    <source>
        <dbReference type="ARBA" id="ARBA00022801"/>
    </source>
</evidence>
<feature type="transmembrane region" description="Helical" evidence="9">
    <location>
        <begin position="120"/>
        <end position="141"/>
    </location>
</feature>
<protein>
    <submittedName>
        <fullName evidence="12">Sphingosine-1-phosphate phosphatase 1 isoform X2</fullName>
    </submittedName>
</protein>
<dbReference type="Gene3D" id="1.20.144.10">
    <property type="entry name" value="Phosphatidic acid phosphatase type 2/haloperoxidase"/>
    <property type="match status" value="1"/>
</dbReference>
<dbReference type="OrthoDB" id="301434at2759"/>
<dbReference type="RefSeq" id="XP_013398898.1">
    <property type="nucleotide sequence ID" value="XM_013543444.1"/>
</dbReference>
<dbReference type="GO" id="GO:0042392">
    <property type="term" value="F:sphingosine-1-phosphate phosphatase activity"/>
    <property type="evidence" value="ECO:0007669"/>
    <property type="project" value="TreeGrafter"/>
</dbReference>
<feature type="compositionally biased region" description="Acidic residues" evidence="8">
    <location>
        <begin position="74"/>
        <end position="100"/>
    </location>
</feature>
<evidence type="ECO:0000256" key="8">
    <source>
        <dbReference type="SAM" id="MobiDB-lite"/>
    </source>
</evidence>
<name>A0A1S3ILD5_LINAN</name>
<keyword evidence="2 9" id="KW-0812">Transmembrane</keyword>
<feature type="transmembrane region" description="Helical" evidence="9">
    <location>
        <begin position="212"/>
        <end position="228"/>
    </location>
</feature>
<dbReference type="InterPro" id="IPR036938">
    <property type="entry name" value="PAP2/HPO_sf"/>
</dbReference>
<dbReference type="PANTHER" id="PTHR14969:SF28">
    <property type="entry name" value="DIHYDROSPHINGOSINE 1-PHOSPHATE PHOSPHATASE LCB3-RELATED"/>
    <property type="match status" value="1"/>
</dbReference>
<evidence type="ECO:0000256" key="4">
    <source>
        <dbReference type="ARBA" id="ARBA00022824"/>
    </source>
</evidence>
<evidence type="ECO:0000256" key="9">
    <source>
        <dbReference type="SAM" id="Phobius"/>
    </source>
</evidence>
<evidence type="ECO:0000256" key="5">
    <source>
        <dbReference type="ARBA" id="ARBA00022989"/>
    </source>
</evidence>
<feature type="transmembrane region" description="Helical" evidence="9">
    <location>
        <begin position="181"/>
        <end position="200"/>
    </location>
</feature>
<feature type="transmembrane region" description="Helical" evidence="9">
    <location>
        <begin position="260"/>
        <end position="287"/>
    </location>
</feature>
<keyword evidence="3" id="KW-0378">Hydrolase</keyword>
<feature type="transmembrane region" description="Helical" evidence="9">
    <location>
        <begin position="308"/>
        <end position="328"/>
    </location>
</feature>
<keyword evidence="4" id="KW-0256">Endoplasmic reticulum</keyword>
<dbReference type="GeneID" id="106165271"/>
<dbReference type="Pfam" id="PF01569">
    <property type="entry name" value="PAP2"/>
    <property type="match status" value="1"/>
</dbReference>
<proteinExistence type="inferred from homology"/>
<dbReference type="GO" id="GO:0005789">
    <property type="term" value="C:endoplasmic reticulum membrane"/>
    <property type="evidence" value="ECO:0007669"/>
    <property type="project" value="UniProtKB-SubCell"/>
</dbReference>
<dbReference type="GO" id="GO:0006670">
    <property type="term" value="P:sphingosine metabolic process"/>
    <property type="evidence" value="ECO:0007669"/>
    <property type="project" value="TreeGrafter"/>
</dbReference>
<evidence type="ECO:0000313" key="12">
    <source>
        <dbReference type="RefSeq" id="XP_013398898.1"/>
    </source>
</evidence>
<evidence type="ECO:0000256" key="2">
    <source>
        <dbReference type="ARBA" id="ARBA00022692"/>
    </source>
</evidence>
<evidence type="ECO:0000259" key="10">
    <source>
        <dbReference type="Pfam" id="PF01569"/>
    </source>
</evidence>
<dbReference type="Proteomes" id="UP000085678">
    <property type="component" value="Unplaced"/>
</dbReference>
<dbReference type="AlphaFoldDB" id="A0A1S3ILD5"/>
<dbReference type="SUPFAM" id="SSF48317">
    <property type="entry name" value="Acid phosphatase/Vanadium-dependent haloperoxidase"/>
    <property type="match status" value="1"/>
</dbReference>